<dbReference type="EMBL" id="QAON01000004">
    <property type="protein sequence ID" value="PTQ90157.1"/>
    <property type="molecule type" value="Genomic_DNA"/>
</dbReference>
<dbReference type="GO" id="GO:0008658">
    <property type="term" value="F:penicillin binding"/>
    <property type="evidence" value="ECO:0007669"/>
    <property type="project" value="InterPro"/>
</dbReference>
<evidence type="ECO:0000256" key="7">
    <source>
        <dbReference type="ARBA" id="ARBA00022679"/>
    </source>
</evidence>
<dbReference type="Pfam" id="PF06832">
    <property type="entry name" value="BiPBP_C"/>
    <property type="match status" value="1"/>
</dbReference>
<keyword evidence="8" id="KW-0378">Hydrolase</keyword>
<dbReference type="InterPro" id="IPR001264">
    <property type="entry name" value="Glyco_trans_51"/>
</dbReference>
<keyword evidence="4" id="KW-0121">Carboxypeptidase</keyword>
<dbReference type="Pfam" id="PF00905">
    <property type="entry name" value="Transpeptidase"/>
    <property type="match status" value="1"/>
</dbReference>
<evidence type="ECO:0000256" key="10">
    <source>
        <dbReference type="ARBA" id="ARBA00044770"/>
    </source>
</evidence>
<dbReference type="EC" id="2.4.99.28" evidence="10"/>
<feature type="signal peptide" evidence="12">
    <location>
        <begin position="1"/>
        <end position="18"/>
    </location>
</feature>
<dbReference type="InterPro" id="IPR012338">
    <property type="entry name" value="Beta-lactam/transpept-like"/>
</dbReference>
<dbReference type="InterPro" id="IPR009647">
    <property type="entry name" value="PBP_C"/>
</dbReference>
<evidence type="ECO:0000256" key="11">
    <source>
        <dbReference type="ARBA" id="ARBA00049902"/>
    </source>
</evidence>
<dbReference type="InterPro" id="IPR001460">
    <property type="entry name" value="PCN-bd_Tpept"/>
</dbReference>
<gene>
    <name evidence="16" type="ORF">C8N29_104202</name>
</gene>
<comment type="similarity">
    <text evidence="3">In the N-terminal section; belongs to the glycosyltransferase 51 family.</text>
</comment>
<evidence type="ECO:0000259" key="15">
    <source>
        <dbReference type="Pfam" id="PF06832"/>
    </source>
</evidence>
<dbReference type="Gene3D" id="1.10.3810.10">
    <property type="entry name" value="Biosynthetic peptidoglycan transglycosylase-like"/>
    <property type="match status" value="1"/>
</dbReference>
<sequence>MRWLLVLLLTIACQIVQAAQLPRFEQVKQQWQSSYARLLDRHGHVLSYQRLNKQQHRFEWTALDDVSPALIDALLFVEDRDFYQHHGVDWGAVSRSAISYLTGQKARGASTISMQLVALLDNTLSWQSGGRTVSKKWQQIWAAKQLERQWTKAQILEAYLNLVIWRGDLQGVSVASLALFDKWPRGLDRDESLVLVALLAAPNANYARLKQRVCQLAQAGFTADCTRMRLLVETQLHRRQLPFAMQPDIDSLAARLLSEAHQDLRTSLDASLQQFAYQTLVSQLRSLVHQQANAGAVLVIHNATGEVLAYVANSGLDQESQWVDGVQALRQAGSTLKPFLYTLAIDQQRLTAASVLDDKPVNISTELGLYVPQNYEKDFKGAVTVRTALASSLNVPAVLTLQQVGLTSFWQLLKDLGFSLEQQPDYYGNALALGGSDVSLWQLANAYRTLANAGQRNPLFLTLPHDTPVPTAPLWSSGSSFIVSDILSDRQARSLSFGFENPLATPFWTAVKTGTSKDMRDNWCIGFSQTYTVAVWVGNMQGLPMRDVSGITGAAPIWFDIMHYLHQDQMAMPAPVAPATLQQMQVQFTGFNQPSYLEWFLEGTGQQQISYQADTIPQIIYPAHGTIIALDPDMPVARQKVFFKAHVGGEHLAFWLNDQYLAQAEQDYAWQPQRGHYHLQLKTHSGQTRADIRFEVRGKVVKP</sequence>
<evidence type="ECO:0000259" key="13">
    <source>
        <dbReference type="Pfam" id="PF00905"/>
    </source>
</evidence>
<dbReference type="UniPathway" id="UPA00219"/>
<evidence type="ECO:0000256" key="12">
    <source>
        <dbReference type="SAM" id="SignalP"/>
    </source>
</evidence>
<dbReference type="RefSeq" id="WP_107865152.1">
    <property type="nucleotide sequence ID" value="NZ_QAON01000004.1"/>
</dbReference>
<dbReference type="AlphaFoldDB" id="A0A2T5J183"/>
<dbReference type="InterPro" id="IPR011815">
    <property type="entry name" value="PBP_1c"/>
</dbReference>
<dbReference type="PANTHER" id="PTHR32282">
    <property type="entry name" value="BINDING PROTEIN TRANSPEPTIDASE, PUTATIVE-RELATED"/>
    <property type="match status" value="1"/>
</dbReference>
<dbReference type="GO" id="GO:0030288">
    <property type="term" value="C:outer membrane-bounded periplasmic space"/>
    <property type="evidence" value="ECO:0007669"/>
    <property type="project" value="TreeGrafter"/>
</dbReference>
<evidence type="ECO:0000256" key="1">
    <source>
        <dbReference type="ARBA" id="ARBA00004752"/>
    </source>
</evidence>
<dbReference type="OrthoDB" id="9766909at2"/>
<dbReference type="GO" id="GO:0009252">
    <property type="term" value="P:peptidoglycan biosynthetic process"/>
    <property type="evidence" value="ECO:0007669"/>
    <property type="project" value="UniProtKB-UniPathway"/>
</dbReference>
<reference evidence="16 17" key="1">
    <citation type="submission" date="2018-04" db="EMBL/GenBank/DDBJ databases">
        <title>Genomic Encyclopedia of Archaeal and Bacterial Type Strains, Phase II (KMG-II): from individual species to whole genera.</title>
        <authorList>
            <person name="Goeker M."/>
        </authorList>
    </citation>
    <scope>NUCLEOTIDE SEQUENCE [LARGE SCALE GENOMIC DNA]</scope>
    <source>
        <strain evidence="16 17">DSM 5822</strain>
    </source>
</reference>
<evidence type="ECO:0000256" key="4">
    <source>
        <dbReference type="ARBA" id="ARBA00022645"/>
    </source>
</evidence>
<proteinExistence type="inferred from homology"/>
<comment type="similarity">
    <text evidence="2">In the C-terminal section; belongs to the transpeptidase family.</text>
</comment>
<keyword evidence="9" id="KW-0511">Multifunctional enzyme</keyword>
<dbReference type="InterPro" id="IPR050396">
    <property type="entry name" value="Glycosyltr_51/Transpeptidase"/>
</dbReference>
<evidence type="ECO:0000256" key="9">
    <source>
        <dbReference type="ARBA" id="ARBA00023268"/>
    </source>
</evidence>
<feature type="domain" description="Penicillin-binding protein transpeptidase" evidence="13">
    <location>
        <begin position="295"/>
        <end position="537"/>
    </location>
</feature>
<keyword evidence="12" id="KW-0732">Signal</keyword>
<dbReference type="GO" id="GO:0008955">
    <property type="term" value="F:peptidoglycan glycosyltransferase activity"/>
    <property type="evidence" value="ECO:0007669"/>
    <property type="project" value="UniProtKB-EC"/>
</dbReference>
<protein>
    <recommendedName>
        <fullName evidence="10">peptidoglycan glycosyltransferase</fullName>
        <ecNumber evidence="10">2.4.99.28</ecNumber>
    </recommendedName>
</protein>
<evidence type="ECO:0000256" key="6">
    <source>
        <dbReference type="ARBA" id="ARBA00022676"/>
    </source>
</evidence>
<dbReference type="Gene3D" id="3.40.710.10">
    <property type="entry name" value="DD-peptidase/beta-lactamase superfamily"/>
    <property type="match status" value="1"/>
</dbReference>
<organism evidence="16 17">
    <name type="scientific">Agitococcus lubricus</name>
    <dbReference type="NCBI Taxonomy" id="1077255"/>
    <lineage>
        <taxon>Bacteria</taxon>
        <taxon>Pseudomonadati</taxon>
        <taxon>Pseudomonadota</taxon>
        <taxon>Gammaproteobacteria</taxon>
        <taxon>Moraxellales</taxon>
        <taxon>Moraxellaceae</taxon>
        <taxon>Agitococcus</taxon>
    </lineage>
</organism>
<name>A0A2T5J183_9GAMM</name>
<comment type="pathway">
    <text evidence="1">Cell wall biogenesis; peptidoglycan biosynthesis.</text>
</comment>
<dbReference type="InterPro" id="IPR023346">
    <property type="entry name" value="Lysozyme-like_dom_sf"/>
</dbReference>
<feature type="chain" id="PRO_5015475088" description="peptidoglycan glycosyltransferase" evidence="12">
    <location>
        <begin position="19"/>
        <end position="703"/>
    </location>
</feature>
<keyword evidence="7" id="KW-0808">Transferase</keyword>
<dbReference type="SUPFAM" id="SSF56601">
    <property type="entry name" value="beta-lactamase/transpeptidase-like"/>
    <property type="match status" value="1"/>
</dbReference>
<dbReference type="Pfam" id="PF00912">
    <property type="entry name" value="Transgly"/>
    <property type="match status" value="1"/>
</dbReference>
<evidence type="ECO:0000256" key="8">
    <source>
        <dbReference type="ARBA" id="ARBA00022801"/>
    </source>
</evidence>
<dbReference type="InterPro" id="IPR036950">
    <property type="entry name" value="PBP_transglycosylase"/>
</dbReference>
<dbReference type="GO" id="GO:0006508">
    <property type="term" value="P:proteolysis"/>
    <property type="evidence" value="ECO:0007669"/>
    <property type="project" value="UniProtKB-KW"/>
</dbReference>
<evidence type="ECO:0000256" key="5">
    <source>
        <dbReference type="ARBA" id="ARBA00022670"/>
    </source>
</evidence>
<evidence type="ECO:0000256" key="2">
    <source>
        <dbReference type="ARBA" id="ARBA00007090"/>
    </source>
</evidence>
<feature type="domain" description="Glycosyl transferase family 51" evidence="14">
    <location>
        <begin position="51"/>
        <end position="215"/>
    </location>
</feature>
<keyword evidence="5" id="KW-0645">Protease</keyword>
<dbReference type="PANTHER" id="PTHR32282:SF15">
    <property type="entry name" value="PENICILLIN-BINDING PROTEIN 1C"/>
    <property type="match status" value="1"/>
</dbReference>
<keyword evidence="6" id="KW-0328">Glycosyltransferase</keyword>
<evidence type="ECO:0000259" key="14">
    <source>
        <dbReference type="Pfam" id="PF00912"/>
    </source>
</evidence>
<comment type="caution">
    <text evidence="16">The sequence shown here is derived from an EMBL/GenBank/DDBJ whole genome shotgun (WGS) entry which is preliminary data.</text>
</comment>
<dbReference type="Proteomes" id="UP000244223">
    <property type="component" value="Unassembled WGS sequence"/>
</dbReference>
<evidence type="ECO:0000256" key="3">
    <source>
        <dbReference type="ARBA" id="ARBA00007739"/>
    </source>
</evidence>
<comment type="catalytic activity">
    <reaction evidence="11">
        <text>[GlcNAc-(1-&gt;4)-Mur2Ac(oyl-L-Ala-gamma-D-Glu-L-Lys-D-Ala-D-Ala)](n)-di-trans,octa-cis-undecaprenyl diphosphate + beta-D-GlcNAc-(1-&gt;4)-Mur2Ac(oyl-L-Ala-gamma-D-Glu-L-Lys-D-Ala-D-Ala)-di-trans,octa-cis-undecaprenyl diphosphate = [GlcNAc-(1-&gt;4)-Mur2Ac(oyl-L-Ala-gamma-D-Glu-L-Lys-D-Ala-D-Ala)](n+1)-di-trans,octa-cis-undecaprenyl diphosphate + di-trans,octa-cis-undecaprenyl diphosphate + H(+)</text>
        <dbReference type="Rhea" id="RHEA:23708"/>
        <dbReference type="Rhea" id="RHEA-COMP:9602"/>
        <dbReference type="Rhea" id="RHEA-COMP:9603"/>
        <dbReference type="ChEBI" id="CHEBI:15378"/>
        <dbReference type="ChEBI" id="CHEBI:58405"/>
        <dbReference type="ChEBI" id="CHEBI:60033"/>
        <dbReference type="ChEBI" id="CHEBI:78435"/>
        <dbReference type="EC" id="2.4.99.28"/>
    </reaction>
</comment>
<dbReference type="GO" id="GO:0004180">
    <property type="term" value="F:carboxypeptidase activity"/>
    <property type="evidence" value="ECO:0007669"/>
    <property type="project" value="UniProtKB-KW"/>
</dbReference>
<keyword evidence="17" id="KW-1185">Reference proteome</keyword>
<evidence type="ECO:0000313" key="17">
    <source>
        <dbReference type="Proteomes" id="UP000244223"/>
    </source>
</evidence>
<accession>A0A2T5J183</accession>
<dbReference type="SUPFAM" id="SSF53955">
    <property type="entry name" value="Lysozyme-like"/>
    <property type="match status" value="1"/>
</dbReference>
<evidence type="ECO:0000313" key="16">
    <source>
        <dbReference type="EMBL" id="PTQ90157.1"/>
    </source>
</evidence>
<dbReference type="NCBIfam" id="TIGR02073">
    <property type="entry name" value="PBP_1c"/>
    <property type="match status" value="1"/>
</dbReference>
<feature type="domain" description="Penicillin-binding C-terminal" evidence="15">
    <location>
        <begin position="611"/>
        <end position="694"/>
    </location>
</feature>